<feature type="compositionally biased region" description="Basic and acidic residues" evidence="1">
    <location>
        <begin position="1"/>
        <end position="13"/>
    </location>
</feature>
<dbReference type="PANTHER" id="PTHR14030">
    <property type="entry name" value="MITOTIC CHECKPOINT SERINE/THREONINE-PROTEIN KINASE BUB1"/>
    <property type="match status" value="1"/>
</dbReference>
<evidence type="ECO:0000313" key="3">
    <source>
        <dbReference type="EMBL" id="WZN63604.1"/>
    </source>
</evidence>
<name>A0AAX4PD12_9CHLO</name>
<feature type="region of interest" description="Disordered" evidence="1">
    <location>
        <begin position="1"/>
        <end position="42"/>
    </location>
</feature>
<sequence>MMSRAEAEPHDETTLGPKPPNVSSAEETQGDRDYGWETSKENLQPVKVGRSVSALKQATALVSADQVEARQAAKDFDERKSDFEAELASYSGDDRLGVWVRYLKWHQTALPSTTRAGSQELVSLLERCTDDLFQRGQHFKDIRFLRVWIQRADSCRDPEDVFRFLEVHQIGQDFALFYEARALCLEKRGSHRDAMAAYELGIANMAMPVDRLRRKLQAFHGRMARRAERDARRSHQATPAQRQALSSIQRPGPEDYRTPVQGGGRAARGPEGNARELSVYTDTPGGAVGGGGARTALSSLGAGPLDGEASRRDWTRLQTEQERSKENEQAASRWNTYSVAQGTVPADPAANAGADAAGGPSLEILVDDEFVEPQPFSLPRQEVGVRTLAEGQAPPSGRKASARKPKDKPSESVLVFPERESRDAVTGEDVSVEERRAEWILARMAAAGTAGPAEREAEAEAEAAQGEDVTLFTREAFECIDAMFTSQKAGRADRADVPSEAPFSHQKKLDFGCSAAEEAAVEIYEDTAILPSGAGGPGLGLGNVEEEGKENGPSAAPPSIGRAPHRELGGALPLDEVSDEDLLSRGIEVGTGLALDDDADDDDIFARDESLLELPADRLRSFRPSEDTDDFSVFEDE</sequence>
<dbReference type="InterPro" id="IPR013212">
    <property type="entry name" value="Mad3/Bub1_I"/>
</dbReference>
<dbReference type="Pfam" id="PF08311">
    <property type="entry name" value="Mad3_BUB1_I"/>
    <property type="match status" value="1"/>
</dbReference>
<reference evidence="3 4" key="1">
    <citation type="submission" date="2024-03" db="EMBL/GenBank/DDBJ databases">
        <title>Complete genome sequence of the green alga Chloropicon roscoffensis RCC1871.</title>
        <authorList>
            <person name="Lemieux C."/>
            <person name="Pombert J.-F."/>
            <person name="Otis C."/>
            <person name="Turmel M."/>
        </authorList>
    </citation>
    <scope>NUCLEOTIDE SEQUENCE [LARGE SCALE GENOMIC DNA]</scope>
    <source>
        <strain evidence="3 4">RCC1871</strain>
    </source>
</reference>
<organism evidence="3 4">
    <name type="scientific">Chloropicon roscoffensis</name>
    <dbReference type="NCBI Taxonomy" id="1461544"/>
    <lineage>
        <taxon>Eukaryota</taxon>
        <taxon>Viridiplantae</taxon>
        <taxon>Chlorophyta</taxon>
        <taxon>Chloropicophyceae</taxon>
        <taxon>Chloropicales</taxon>
        <taxon>Chloropicaceae</taxon>
        <taxon>Chloropicon</taxon>
    </lineage>
</organism>
<dbReference type="GO" id="GO:0004672">
    <property type="term" value="F:protein kinase activity"/>
    <property type="evidence" value="ECO:0007669"/>
    <property type="project" value="TreeGrafter"/>
</dbReference>
<dbReference type="AlphaFoldDB" id="A0AAX4PD12"/>
<dbReference type="PANTHER" id="PTHR14030:SF4">
    <property type="entry name" value="BUB1 KINASE, ISOFORM A-RELATED"/>
    <property type="match status" value="1"/>
</dbReference>
<feature type="region of interest" description="Disordered" evidence="1">
    <location>
        <begin position="223"/>
        <end position="311"/>
    </location>
</feature>
<dbReference type="GO" id="GO:0007094">
    <property type="term" value="P:mitotic spindle assembly checkpoint signaling"/>
    <property type="evidence" value="ECO:0007669"/>
    <property type="project" value="InterPro"/>
</dbReference>
<keyword evidence="4" id="KW-1185">Reference proteome</keyword>
<feature type="region of interest" description="Disordered" evidence="1">
    <location>
        <begin position="538"/>
        <end position="575"/>
    </location>
</feature>
<dbReference type="InterPro" id="IPR015661">
    <property type="entry name" value="Bub1/Mad3"/>
</dbReference>
<protein>
    <submittedName>
        <fullName evidence="3">Mitotic spindle checkpoint protein Bub1/Mad3</fullName>
    </submittedName>
</protein>
<dbReference type="SMART" id="SM00777">
    <property type="entry name" value="Mad3_BUB1_I"/>
    <property type="match status" value="1"/>
</dbReference>
<proteinExistence type="predicted"/>
<evidence type="ECO:0000256" key="1">
    <source>
        <dbReference type="SAM" id="MobiDB-lite"/>
    </source>
</evidence>
<evidence type="ECO:0000313" key="4">
    <source>
        <dbReference type="Proteomes" id="UP001472866"/>
    </source>
</evidence>
<feature type="region of interest" description="Disordered" evidence="1">
    <location>
        <begin position="388"/>
        <end position="412"/>
    </location>
</feature>
<dbReference type="GO" id="GO:0032991">
    <property type="term" value="C:protein-containing complex"/>
    <property type="evidence" value="ECO:0007669"/>
    <property type="project" value="UniProtKB-ARBA"/>
</dbReference>
<dbReference type="Proteomes" id="UP001472866">
    <property type="component" value="Chromosome 08"/>
</dbReference>
<feature type="compositionally biased region" description="Polar residues" evidence="1">
    <location>
        <begin position="236"/>
        <end position="249"/>
    </location>
</feature>
<feature type="domain" description="BUB1 N-terminal" evidence="2">
    <location>
        <begin position="83"/>
        <end position="243"/>
    </location>
</feature>
<dbReference type="Gene3D" id="1.25.40.430">
    <property type="match status" value="1"/>
</dbReference>
<dbReference type="GO" id="GO:0051754">
    <property type="term" value="P:meiotic sister chromatid cohesion, centromeric"/>
    <property type="evidence" value="ECO:0007669"/>
    <property type="project" value="TreeGrafter"/>
</dbReference>
<evidence type="ECO:0000259" key="2">
    <source>
        <dbReference type="PROSITE" id="PS51489"/>
    </source>
</evidence>
<feature type="compositionally biased region" description="Basic and acidic residues" evidence="1">
    <location>
        <begin position="29"/>
        <end position="40"/>
    </location>
</feature>
<dbReference type="EMBL" id="CP151508">
    <property type="protein sequence ID" value="WZN63604.1"/>
    <property type="molecule type" value="Genomic_DNA"/>
</dbReference>
<accession>A0AAX4PD12</accession>
<gene>
    <name evidence="3" type="ORF">HKI87_08g51530</name>
</gene>
<dbReference type="PROSITE" id="PS51489">
    <property type="entry name" value="BUB1_N"/>
    <property type="match status" value="1"/>
</dbReference>